<keyword evidence="1" id="KW-0067">ATP-binding</keyword>
<dbReference type="AlphaFoldDB" id="A0A2Z6AY84"/>
<protein>
    <recommendedName>
        <fullName evidence="2">ATP-grasp domain-containing protein</fullName>
    </recommendedName>
</protein>
<organism evidence="3 4">
    <name type="scientific">Desulfovibrio ferrophilus</name>
    <dbReference type="NCBI Taxonomy" id="241368"/>
    <lineage>
        <taxon>Bacteria</taxon>
        <taxon>Pseudomonadati</taxon>
        <taxon>Thermodesulfobacteriota</taxon>
        <taxon>Desulfovibrionia</taxon>
        <taxon>Desulfovibrionales</taxon>
        <taxon>Desulfovibrionaceae</taxon>
        <taxon>Desulfovibrio</taxon>
    </lineage>
</organism>
<dbReference type="KEGG" id="dfl:DFE_1414"/>
<evidence type="ECO:0000313" key="3">
    <source>
        <dbReference type="EMBL" id="BBD08140.1"/>
    </source>
</evidence>
<evidence type="ECO:0000259" key="2">
    <source>
        <dbReference type="PROSITE" id="PS50975"/>
    </source>
</evidence>
<feature type="domain" description="ATP-grasp" evidence="2">
    <location>
        <begin position="152"/>
        <end position="351"/>
    </location>
</feature>
<name>A0A2Z6AY84_9BACT</name>
<dbReference type="OrthoDB" id="2068051at2"/>
<dbReference type="SUPFAM" id="SSF56059">
    <property type="entry name" value="Glutathione synthetase ATP-binding domain-like"/>
    <property type="match status" value="1"/>
</dbReference>
<keyword evidence="1" id="KW-0547">Nucleotide-binding</keyword>
<dbReference type="Proteomes" id="UP000269883">
    <property type="component" value="Chromosome"/>
</dbReference>
<evidence type="ECO:0000256" key="1">
    <source>
        <dbReference type="PROSITE-ProRule" id="PRU00409"/>
    </source>
</evidence>
<reference evidence="3 4" key="1">
    <citation type="journal article" date="2018" name="Sci. Adv.">
        <title>Multi-heme cytochromes provide a pathway for survival in energy-limited environments.</title>
        <authorList>
            <person name="Deng X."/>
            <person name="Dohmae N."/>
            <person name="Nealson K.H."/>
            <person name="Hashimoto K."/>
            <person name="Okamoto A."/>
        </authorList>
    </citation>
    <scope>NUCLEOTIDE SEQUENCE [LARGE SCALE GENOMIC DNA]</scope>
    <source>
        <strain evidence="3 4">IS5</strain>
    </source>
</reference>
<dbReference type="InterPro" id="IPR011761">
    <property type="entry name" value="ATP-grasp"/>
</dbReference>
<proteinExistence type="predicted"/>
<dbReference type="PROSITE" id="PS50975">
    <property type="entry name" value="ATP_GRASP"/>
    <property type="match status" value="1"/>
</dbReference>
<accession>A0A2Z6AY84</accession>
<sequence length="462" mass="51278">MEHVCFENIRLESGVDYFLYIGEIKAFGLSEFVSQGLERRLGRPVRPIGICPDILRQYPYDNVVVINPWAKRPRVISQRGEAERVSVGPFVAHVSASRYVKSLVRLLRERQDGVYVWMFESRPEFLLQEMDGVTLLGPDPALVHQLNDKTWQYETFKEIAPVVDFRICRGRDDMLSCCADFAKRSPHGVFVSCDYSAGGVSSKVVHRIEDAECKFTDPGGKYLVSAYKPHVWDPTVLGVVGNENDVFVAGVADMTIVDGNKFRGSTYPSQLSAAVQTQLAEYTAAIGRKLGALGFRGIFGCDYIVDAKGNIFFIEVNPRKQGTTMEYCCTMEHLLPEGAANLPALEIGAVLDNRFPGNTVYPDQHRAAELDIHWGTFNYKVEGQCVRTRDELPQRLKERDLFKRVASGGAGGHVVLEHVGADVDVLPGTFMGRVAAVSSSRRGMQMALNRGKKKLASCIADA</sequence>
<dbReference type="RefSeq" id="WP_126377996.1">
    <property type="nucleotide sequence ID" value="NZ_AP017378.1"/>
</dbReference>
<keyword evidence="4" id="KW-1185">Reference proteome</keyword>
<gene>
    <name evidence="3" type="ORF">DFE_1414</name>
</gene>
<dbReference type="GO" id="GO:0005524">
    <property type="term" value="F:ATP binding"/>
    <property type="evidence" value="ECO:0007669"/>
    <property type="project" value="UniProtKB-UniRule"/>
</dbReference>
<dbReference type="Gene3D" id="3.30.470.20">
    <property type="entry name" value="ATP-grasp fold, B domain"/>
    <property type="match status" value="1"/>
</dbReference>
<evidence type="ECO:0000313" key="4">
    <source>
        <dbReference type="Proteomes" id="UP000269883"/>
    </source>
</evidence>
<dbReference type="EMBL" id="AP017378">
    <property type="protein sequence ID" value="BBD08140.1"/>
    <property type="molecule type" value="Genomic_DNA"/>
</dbReference>
<dbReference type="GO" id="GO:0046872">
    <property type="term" value="F:metal ion binding"/>
    <property type="evidence" value="ECO:0007669"/>
    <property type="project" value="InterPro"/>
</dbReference>